<dbReference type="Proteomes" id="UP000662637">
    <property type="component" value="Unassembled WGS sequence"/>
</dbReference>
<feature type="compositionally biased region" description="Pro residues" evidence="12">
    <location>
        <begin position="248"/>
        <end position="261"/>
    </location>
</feature>
<dbReference type="GO" id="GO:0015280">
    <property type="term" value="F:ligand-gated sodium channel activity"/>
    <property type="evidence" value="ECO:0007669"/>
    <property type="project" value="TreeGrafter"/>
</dbReference>
<dbReference type="Proteomes" id="UP000335636">
    <property type="component" value="Unassembled WGS sequence"/>
</dbReference>
<keyword evidence="2 11" id="KW-0813">Transport</keyword>
<evidence type="ECO:0000313" key="15">
    <source>
        <dbReference type="Proteomes" id="UP000335636"/>
    </source>
</evidence>
<evidence type="ECO:0000313" key="13">
    <source>
        <dbReference type="EMBL" id="KAF7478561.1"/>
    </source>
</evidence>
<evidence type="ECO:0000256" key="4">
    <source>
        <dbReference type="ARBA" id="ARBA00022692"/>
    </source>
</evidence>
<dbReference type="Gene3D" id="1.10.3590.10">
    <property type="entry name" value="acid-sensing ion channel 1 domain"/>
    <property type="match status" value="1"/>
</dbReference>
<evidence type="ECO:0000256" key="8">
    <source>
        <dbReference type="ARBA" id="ARBA00023136"/>
    </source>
</evidence>
<evidence type="ECO:0000256" key="5">
    <source>
        <dbReference type="ARBA" id="ARBA00022989"/>
    </source>
</evidence>
<comment type="similarity">
    <text evidence="11">Belongs to the amiloride-sensitive sodium channel (TC 1.A.6) family.</text>
</comment>
<dbReference type="InterPro" id="IPR001873">
    <property type="entry name" value="ENaC"/>
</dbReference>
<name>A0A5E4A2V6_MARMO</name>
<sequence>MSRSGGAGLPAAALPGPGRFRMAREQPAPAAVAAAGQPGGGRGSERALQGPGVARRGRPSLSRAKLHGLRHMCAGRTAAGGSFQRRALWVLAFCTSLGLLLSWSSNRLLYWLSFPSHTRVHREWSRQLPFPAVTVCNNNPLRFPRLSKGDLYYAGHWLGLLLPNRTARPLVSELLRGDEPRRQWFRKLADFRLFLPPRHFEGISAAFMDRLGHQLEDMLLSCKYRGELCGPHNFSSVSCPARAKRPSPQAPLPLPGGPDAR</sequence>
<keyword evidence="5" id="KW-1133">Transmembrane helix</keyword>
<keyword evidence="6" id="KW-0915">Sodium</keyword>
<keyword evidence="15" id="KW-1185">Reference proteome</keyword>
<keyword evidence="3 11" id="KW-0894">Sodium channel</keyword>
<evidence type="ECO:0000256" key="1">
    <source>
        <dbReference type="ARBA" id="ARBA00004141"/>
    </source>
</evidence>
<proteinExistence type="inferred from homology"/>
<keyword evidence="9 11" id="KW-0739">Sodium transport</keyword>
<evidence type="ECO:0008006" key="16">
    <source>
        <dbReference type="Google" id="ProtNLM"/>
    </source>
</evidence>
<reference evidence="14 15" key="1">
    <citation type="submission" date="2019-04" db="EMBL/GenBank/DDBJ databases">
        <authorList>
            <person name="Alioto T."/>
            <person name="Alioto T."/>
        </authorList>
    </citation>
    <scope>NUCLEOTIDE SEQUENCE [LARGE SCALE GENOMIC DNA]</scope>
</reference>
<dbReference type="EMBL" id="WJEC01001561">
    <property type="protein sequence ID" value="KAF7478561.1"/>
    <property type="molecule type" value="Genomic_DNA"/>
</dbReference>
<dbReference type="EMBL" id="CABDUW010000005">
    <property type="protein sequence ID" value="VTJ51560.1"/>
    <property type="molecule type" value="Genomic_DNA"/>
</dbReference>
<feature type="compositionally biased region" description="Low complexity" evidence="12">
    <location>
        <begin position="25"/>
        <end position="36"/>
    </location>
</feature>
<dbReference type="AlphaFoldDB" id="A0A5E4A2V6"/>
<evidence type="ECO:0000256" key="3">
    <source>
        <dbReference type="ARBA" id="ARBA00022461"/>
    </source>
</evidence>
<keyword evidence="4 11" id="KW-0812">Transmembrane</keyword>
<evidence type="ECO:0000256" key="9">
    <source>
        <dbReference type="ARBA" id="ARBA00023201"/>
    </source>
</evidence>
<dbReference type="GO" id="GO:0005886">
    <property type="term" value="C:plasma membrane"/>
    <property type="evidence" value="ECO:0007669"/>
    <property type="project" value="TreeGrafter"/>
</dbReference>
<feature type="region of interest" description="Disordered" evidence="12">
    <location>
        <begin position="1"/>
        <end position="59"/>
    </location>
</feature>
<organism evidence="14 15">
    <name type="scientific">Marmota monax</name>
    <name type="common">Woodchuck</name>
    <dbReference type="NCBI Taxonomy" id="9995"/>
    <lineage>
        <taxon>Eukaryota</taxon>
        <taxon>Metazoa</taxon>
        <taxon>Chordata</taxon>
        <taxon>Craniata</taxon>
        <taxon>Vertebrata</taxon>
        <taxon>Euteleostomi</taxon>
        <taxon>Mammalia</taxon>
        <taxon>Eutheria</taxon>
        <taxon>Euarchontoglires</taxon>
        <taxon>Glires</taxon>
        <taxon>Rodentia</taxon>
        <taxon>Sciuromorpha</taxon>
        <taxon>Sciuridae</taxon>
        <taxon>Xerinae</taxon>
        <taxon>Marmotini</taxon>
        <taxon>Marmota</taxon>
    </lineage>
</organism>
<dbReference type="PANTHER" id="PTHR11690">
    <property type="entry name" value="AMILORIDE-SENSITIVE SODIUM CHANNEL-RELATED"/>
    <property type="match status" value="1"/>
</dbReference>
<feature type="compositionally biased region" description="Low complexity" evidence="12">
    <location>
        <begin position="9"/>
        <end position="18"/>
    </location>
</feature>
<comment type="subcellular location">
    <subcellularLocation>
        <location evidence="1">Membrane</location>
        <topology evidence="1">Multi-pass membrane protein</topology>
    </subcellularLocation>
</comment>
<protein>
    <recommendedName>
        <fullName evidence="16">Acid-sensing ion channel 2</fullName>
    </recommendedName>
</protein>
<evidence type="ECO:0000313" key="14">
    <source>
        <dbReference type="EMBL" id="VTJ51560.1"/>
    </source>
</evidence>
<keyword evidence="7 11" id="KW-0406">Ion transport</keyword>
<evidence type="ECO:0000256" key="11">
    <source>
        <dbReference type="RuleBase" id="RU000679"/>
    </source>
</evidence>
<evidence type="ECO:0000256" key="2">
    <source>
        <dbReference type="ARBA" id="ARBA00022448"/>
    </source>
</evidence>
<gene>
    <name evidence="13" type="ORF">GHT09_010324</name>
    <name evidence="14" type="ORF">MONAX_5E005636</name>
</gene>
<keyword evidence="8" id="KW-0472">Membrane</keyword>
<feature type="region of interest" description="Disordered" evidence="12">
    <location>
        <begin position="240"/>
        <end position="261"/>
    </location>
</feature>
<dbReference type="PANTHER" id="PTHR11690:SF128">
    <property type="entry name" value="ACID-SENSING ION CHANNEL 2"/>
    <property type="match status" value="1"/>
</dbReference>
<accession>A0A5E4A2V6</accession>
<evidence type="ECO:0000256" key="12">
    <source>
        <dbReference type="SAM" id="MobiDB-lite"/>
    </source>
</evidence>
<reference evidence="13" key="2">
    <citation type="submission" date="2020-08" db="EMBL/GenBank/DDBJ databases">
        <authorList>
            <person name="Shumante A."/>
            <person name="Zimin A.V."/>
            <person name="Puiu D."/>
            <person name="Salzberg S.L."/>
        </authorList>
    </citation>
    <scope>NUCLEOTIDE SEQUENCE</scope>
    <source>
        <strain evidence="13">WC2-LM</strain>
        <tissue evidence="13">Liver</tissue>
    </source>
</reference>
<dbReference type="PRINTS" id="PR01078">
    <property type="entry name" value="AMINACHANNEL"/>
</dbReference>
<evidence type="ECO:0000256" key="7">
    <source>
        <dbReference type="ARBA" id="ARBA00023065"/>
    </source>
</evidence>
<dbReference type="Pfam" id="PF00858">
    <property type="entry name" value="ASC"/>
    <property type="match status" value="1"/>
</dbReference>
<evidence type="ECO:0000256" key="6">
    <source>
        <dbReference type="ARBA" id="ARBA00023053"/>
    </source>
</evidence>
<evidence type="ECO:0000256" key="10">
    <source>
        <dbReference type="ARBA" id="ARBA00023303"/>
    </source>
</evidence>
<keyword evidence="10 11" id="KW-0407">Ion channel</keyword>